<dbReference type="KEGG" id="slt:Slit_1517"/>
<feature type="domain" description="TPM" evidence="1">
    <location>
        <begin position="20"/>
        <end position="142"/>
    </location>
</feature>
<dbReference type="HOGENOM" id="CLU_086382_1_0_4"/>
<evidence type="ECO:0000313" key="3">
    <source>
        <dbReference type="Proteomes" id="UP000001625"/>
    </source>
</evidence>
<dbReference type="Proteomes" id="UP000001625">
    <property type="component" value="Chromosome"/>
</dbReference>
<proteinExistence type="predicted"/>
<dbReference type="STRING" id="580332.Slit_1517"/>
<dbReference type="RefSeq" id="WP_013029651.1">
    <property type="nucleotide sequence ID" value="NC_013959.1"/>
</dbReference>
<reference evidence="2 3" key="1">
    <citation type="submission" date="2010-03" db="EMBL/GenBank/DDBJ databases">
        <title>Complete sequence of Sideroxydans lithotrophicus ES-1.</title>
        <authorList>
            <consortium name="US DOE Joint Genome Institute"/>
            <person name="Lucas S."/>
            <person name="Copeland A."/>
            <person name="Lapidus A."/>
            <person name="Cheng J.-F."/>
            <person name="Bruce D."/>
            <person name="Goodwin L."/>
            <person name="Pitluck S."/>
            <person name="Munk A.C."/>
            <person name="Detter J.C."/>
            <person name="Han C."/>
            <person name="Tapia R."/>
            <person name="Larimer F."/>
            <person name="Land M."/>
            <person name="Hauser L."/>
            <person name="Kyrpides N."/>
            <person name="Ivanova N."/>
            <person name="Emerson D."/>
            <person name="Woyke T."/>
        </authorList>
    </citation>
    <scope>NUCLEOTIDE SEQUENCE [LARGE SCALE GENOMIC DNA]</scope>
    <source>
        <strain evidence="2 3">ES-1</strain>
    </source>
</reference>
<gene>
    <name evidence="2" type="ordered locus">Slit_1517</name>
</gene>
<dbReference type="Gene3D" id="3.10.310.50">
    <property type="match status" value="1"/>
</dbReference>
<dbReference type="OrthoDB" id="5683663at2"/>
<dbReference type="eggNOG" id="COG3762">
    <property type="taxonomic scope" value="Bacteria"/>
</dbReference>
<dbReference type="InterPro" id="IPR007621">
    <property type="entry name" value="TPM_dom"/>
</dbReference>
<evidence type="ECO:0000259" key="1">
    <source>
        <dbReference type="Pfam" id="PF04536"/>
    </source>
</evidence>
<sequence length="166" mass="18605">MNIKRIVKHLSTGHTVARRVFPRAALDNIRRTIAEVEQTHAGQIRFAVESALELKPLLAGQSARERAIEVFSSLRVWDTEHNNGVLIYLLLADRDVEIVADRGVHIKLGPAVWEAVCREMESAFRQGEFEEGVIAGIRRVGAHLAQHYPQSGANKINELPDQPFLI</sequence>
<evidence type="ECO:0000313" key="2">
    <source>
        <dbReference type="EMBL" id="ADE11753.1"/>
    </source>
</evidence>
<dbReference type="PANTHER" id="PTHR30373">
    <property type="entry name" value="UPF0603 PROTEIN YGCG"/>
    <property type="match status" value="1"/>
</dbReference>
<accession>D5CS17</accession>
<protein>
    <recommendedName>
        <fullName evidence="1">TPM domain-containing protein</fullName>
    </recommendedName>
</protein>
<organism evidence="2 3">
    <name type="scientific">Sideroxydans lithotrophicus (strain ES-1)</name>
    <dbReference type="NCBI Taxonomy" id="580332"/>
    <lineage>
        <taxon>Bacteria</taxon>
        <taxon>Pseudomonadati</taxon>
        <taxon>Pseudomonadota</taxon>
        <taxon>Betaproteobacteria</taxon>
        <taxon>Nitrosomonadales</taxon>
        <taxon>Gallionellaceae</taxon>
        <taxon>Sideroxydans</taxon>
    </lineage>
</organism>
<dbReference type="PANTHER" id="PTHR30373:SF8">
    <property type="entry name" value="BLL7265 PROTEIN"/>
    <property type="match status" value="1"/>
</dbReference>
<keyword evidence="3" id="KW-1185">Reference proteome</keyword>
<name>D5CS17_SIDLE</name>
<dbReference type="AlphaFoldDB" id="D5CS17"/>
<dbReference type="Pfam" id="PF04536">
    <property type="entry name" value="TPM_phosphatase"/>
    <property type="match status" value="1"/>
</dbReference>
<dbReference type="EMBL" id="CP001965">
    <property type="protein sequence ID" value="ADE11753.1"/>
    <property type="molecule type" value="Genomic_DNA"/>
</dbReference>